<evidence type="ECO:0000256" key="2">
    <source>
        <dbReference type="ARBA" id="ARBA00022692"/>
    </source>
</evidence>
<dbReference type="KEGG" id="lak:106173021"/>
<dbReference type="STRING" id="7574.A0A1S3JGB5"/>
<keyword evidence="6" id="KW-0732">Signal</keyword>
<comment type="subcellular location">
    <subcellularLocation>
        <location evidence="1">Membrane</location>
        <topology evidence="1">Multi-pass membrane protein</topology>
    </subcellularLocation>
</comment>
<evidence type="ECO:0000256" key="1">
    <source>
        <dbReference type="ARBA" id="ARBA00004141"/>
    </source>
</evidence>
<organism evidence="9 10">
    <name type="scientific">Lingula anatina</name>
    <name type="common">Brachiopod</name>
    <name type="synonym">Lingula unguis</name>
    <dbReference type="NCBI Taxonomy" id="7574"/>
    <lineage>
        <taxon>Eukaryota</taxon>
        <taxon>Metazoa</taxon>
        <taxon>Spiralia</taxon>
        <taxon>Lophotrochozoa</taxon>
        <taxon>Brachiopoda</taxon>
        <taxon>Linguliformea</taxon>
        <taxon>Lingulata</taxon>
        <taxon>Lingulida</taxon>
        <taxon>Linguloidea</taxon>
        <taxon>Lingulidae</taxon>
        <taxon>Lingula</taxon>
    </lineage>
</organism>
<keyword evidence="9" id="KW-1185">Reference proteome</keyword>
<dbReference type="Pfam" id="PF02931">
    <property type="entry name" value="Neur_chan_LBD"/>
    <property type="match status" value="1"/>
</dbReference>
<dbReference type="OrthoDB" id="410315at2759"/>
<dbReference type="InterPro" id="IPR006202">
    <property type="entry name" value="Neur_chan_lig-bd"/>
</dbReference>
<reference evidence="10" key="1">
    <citation type="submission" date="2025-08" db="UniProtKB">
        <authorList>
            <consortium name="RefSeq"/>
        </authorList>
    </citation>
    <scope>IDENTIFICATION</scope>
    <source>
        <tissue evidence="10">Gonads</tissue>
    </source>
</reference>
<dbReference type="GO" id="GO:0005230">
    <property type="term" value="F:extracellular ligand-gated monoatomic ion channel activity"/>
    <property type="evidence" value="ECO:0007669"/>
    <property type="project" value="InterPro"/>
</dbReference>
<dbReference type="GO" id="GO:0004888">
    <property type="term" value="F:transmembrane signaling receptor activity"/>
    <property type="evidence" value="ECO:0007669"/>
    <property type="project" value="InterPro"/>
</dbReference>
<dbReference type="GO" id="GO:0016020">
    <property type="term" value="C:membrane"/>
    <property type="evidence" value="ECO:0007669"/>
    <property type="project" value="UniProtKB-SubCell"/>
</dbReference>
<dbReference type="Gene3D" id="2.70.170.10">
    <property type="entry name" value="Neurotransmitter-gated ion-channel ligand-binding domain"/>
    <property type="match status" value="1"/>
</dbReference>
<dbReference type="SUPFAM" id="SSF63712">
    <property type="entry name" value="Nicotinic receptor ligand binding domain-like"/>
    <property type="match status" value="1"/>
</dbReference>
<evidence type="ECO:0000256" key="6">
    <source>
        <dbReference type="SAM" id="SignalP"/>
    </source>
</evidence>
<dbReference type="Gene3D" id="1.20.58.390">
    <property type="entry name" value="Neurotransmitter-gated ion-channel transmembrane domain"/>
    <property type="match status" value="1"/>
</dbReference>
<dbReference type="AlphaFoldDB" id="A0A1S3JGB5"/>
<feature type="domain" description="Neurotransmitter-gated ion-channel transmembrane" evidence="8">
    <location>
        <begin position="266"/>
        <end position="393"/>
    </location>
</feature>
<evidence type="ECO:0000259" key="8">
    <source>
        <dbReference type="Pfam" id="PF02932"/>
    </source>
</evidence>
<feature type="transmembrane region" description="Helical" evidence="5">
    <location>
        <begin position="263"/>
        <end position="282"/>
    </location>
</feature>
<dbReference type="PANTHER" id="PTHR18945">
    <property type="entry name" value="NEUROTRANSMITTER GATED ION CHANNEL"/>
    <property type="match status" value="1"/>
</dbReference>
<dbReference type="InParanoid" id="A0A1S3JGB5"/>
<evidence type="ECO:0000256" key="4">
    <source>
        <dbReference type="ARBA" id="ARBA00023136"/>
    </source>
</evidence>
<dbReference type="RefSeq" id="XP_013409450.1">
    <property type="nucleotide sequence ID" value="XM_013553996.1"/>
</dbReference>
<keyword evidence="2 5" id="KW-0812">Transmembrane</keyword>
<dbReference type="PRINTS" id="PR00252">
    <property type="entry name" value="NRIONCHANNEL"/>
</dbReference>
<sequence>MAKVACFIVLEFVLLCFVADVILAQGRPWKRGRGFMGNKSREFDNAESQLHRDLLKGYYRYARPVESFNESVTVNLGLQLTNLGSVDFQWQTLSANFWLMQVWHDFRLTWDPAEYDGVNTIRMNPYNIWYPDITLYNNYGSQYKESSLVAVFHDGTCFWIPHVRYIALCNYDLSKFPYDTQYCSLQFGSWTYNGHEVNLVLQSQLDVNQSNSFFLQQYRGHYEWDVSKVNESVSVKYYPCCPEPFPSMVYWIRLKRLSTAHTYIFVTPCVLLTFLVPFIFLLPQESKQKIQLGIGIFVCLTVLLLMLLQTLPAAFAKPPIIAVFMVSSMVLVAISIILSTVTSGMWTNITTKREMHSVLRLIFLDILGKALCVDRGAYNVAHSAKSNDGDYGKDTQTMETTDTAAVLAVPKVTDAIAGEWYAFVAVLDRLLFLIFLVVSIIVAIAFSV</sequence>
<keyword evidence="3 5" id="KW-1133">Transmembrane helix</keyword>
<evidence type="ECO:0000256" key="5">
    <source>
        <dbReference type="SAM" id="Phobius"/>
    </source>
</evidence>
<proteinExistence type="predicted"/>
<dbReference type="Pfam" id="PF02932">
    <property type="entry name" value="Neur_chan_memb"/>
    <property type="match status" value="1"/>
</dbReference>
<dbReference type="Proteomes" id="UP000085678">
    <property type="component" value="Unplaced"/>
</dbReference>
<keyword evidence="4 5" id="KW-0472">Membrane</keyword>
<dbReference type="InterPro" id="IPR006201">
    <property type="entry name" value="Neur_channel"/>
</dbReference>
<dbReference type="FunFam" id="2.70.170.10:FF:000028">
    <property type="entry name" value="AcetylCholine Receptor"/>
    <property type="match status" value="1"/>
</dbReference>
<evidence type="ECO:0000256" key="3">
    <source>
        <dbReference type="ARBA" id="ARBA00022989"/>
    </source>
</evidence>
<dbReference type="CDD" id="cd18997">
    <property type="entry name" value="LGIC_ECD_nAChR"/>
    <property type="match status" value="1"/>
</dbReference>
<keyword evidence="10" id="KW-0675">Receptor</keyword>
<feature type="domain" description="Neurotransmitter-gated ion-channel ligand-binding" evidence="7">
    <location>
        <begin position="47"/>
        <end position="256"/>
    </location>
</feature>
<protein>
    <submittedName>
        <fullName evidence="10">Neuronal acetylcholine receptor subunit alpha-5</fullName>
    </submittedName>
</protein>
<dbReference type="InterPro" id="IPR036734">
    <property type="entry name" value="Neur_chan_lig-bd_sf"/>
</dbReference>
<dbReference type="GeneID" id="106173021"/>
<accession>A0A1S3JGB5</accession>
<name>A0A1S3JGB5_LINAN</name>
<feature type="transmembrane region" description="Helical" evidence="5">
    <location>
        <begin position="294"/>
        <end position="315"/>
    </location>
</feature>
<gene>
    <name evidence="10" type="primary">LOC106173021</name>
</gene>
<dbReference type="InterPro" id="IPR038050">
    <property type="entry name" value="Neuro_actylchol_rec"/>
</dbReference>
<evidence type="ECO:0000313" key="10">
    <source>
        <dbReference type="RefSeq" id="XP_013409450.1"/>
    </source>
</evidence>
<feature type="signal peptide" evidence="6">
    <location>
        <begin position="1"/>
        <end position="24"/>
    </location>
</feature>
<evidence type="ECO:0000259" key="7">
    <source>
        <dbReference type="Pfam" id="PF02931"/>
    </source>
</evidence>
<evidence type="ECO:0000313" key="9">
    <source>
        <dbReference type="Proteomes" id="UP000085678"/>
    </source>
</evidence>
<feature type="transmembrane region" description="Helical" evidence="5">
    <location>
        <begin position="420"/>
        <end position="446"/>
    </location>
</feature>
<feature type="transmembrane region" description="Helical" evidence="5">
    <location>
        <begin position="321"/>
        <end position="346"/>
    </location>
</feature>
<dbReference type="InterPro" id="IPR006029">
    <property type="entry name" value="Neurotrans-gated_channel_TM"/>
</dbReference>
<feature type="chain" id="PRO_5010251824" evidence="6">
    <location>
        <begin position="25"/>
        <end position="448"/>
    </location>
</feature>
<dbReference type="InterPro" id="IPR036719">
    <property type="entry name" value="Neuro-gated_channel_TM_sf"/>
</dbReference>
<dbReference type="SUPFAM" id="SSF90112">
    <property type="entry name" value="Neurotransmitter-gated ion-channel transmembrane pore"/>
    <property type="match status" value="1"/>
</dbReference>